<gene>
    <name evidence="4" type="ORF">J437_LFUL003122</name>
</gene>
<proteinExistence type="predicted"/>
<feature type="compositionally biased region" description="Basic residues" evidence="2">
    <location>
        <begin position="287"/>
        <end position="302"/>
    </location>
</feature>
<reference evidence="4" key="1">
    <citation type="submission" date="2013-04" db="EMBL/GenBank/DDBJ databases">
        <authorList>
            <person name="Qu J."/>
            <person name="Murali S.C."/>
            <person name="Bandaranaike D."/>
            <person name="Bellair M."/>
            <person name="Blankenburg K."/>
            <person name="Chao H."/>
            <person name="Dinh H."/>
            <person name="Doddapaneni H."/>
            <person name="Downs B."/>
            <person name="Dugan-Rocha S."/>
            <person name="Elkadiri S."/>
            <person name="Gnanaolivu R.D."/>
            <person name="Hernandez B."/>
            <person name="Javaid M."/>
            <person name="Jayaseelan J.C."/>
            <person name="Lee S."/>
            <person name="Li M."/>
            <person name="Ming W."/>
            <person name="Munidasa M."/>
            <person name="Muniz J."/>
            <person name="Nguyen L."/>
            <person name="Ongeri F."/>
            <person name="Osuji N."/>
            <person name="Pu L.-L."/>
            <person name="Puazo M."/>
            <person name="Qu C."/>
            <person name="Quiroz J."/>
            <person name="Raj R."/>
            <person name="Weissenberger G."/>
            <person name="Xin Y."/>
            <person name="Zou X."/>
            <person name="Han Y."/>
            <person name="Richards S."/>
            <person name="Worley K."/>
            <person name="Muzny D."/>
            <person name="Gibbs R."/>
        </authorList>
    </citation>
    <scope>NUCLEOTIDE SEQUENCE</scope>
    <source>
        <strain evidence="4">Sampled in the wild</strain>
    </source>
</reference>
<feature type="region of interest" description="Disordered" evidence="2">
    <location>
        <begin position="390"/>
        <end position="517"/>
    </location>
</feature>
<feature type="region of interest" description="Disordered" evidence="2">
    <location>
        <begin position="156"/>
        <end position="224"/>
    </location>
</feature>
<dbReference type="Pfam" id="PF07716">
    <property type="entry name" value="bZIP_2"/>
    <property type="match status" value="1"/>
</dbReference>
<feature type="compositionally biased region" description="Basic and acidic residues" evidence="2">
    <location>
        <begin position="505"/>
        <end position="516"/>
    </location>
</feature>
<feature type="compositionally biased region" description="Basic residues" evidence="2">
    <location>
        <begin position="187"/>
        <end position="203"/>
    </location>
</feature>
<feature type="compositionally biased region" description="Low complexity" evidence="2">
    <location>
        <begin position="303"/>
        <end position="327"/>
    </location>
</feature>
<evidence type="ECO:0000313" key="5">
    <source>
        <dbReference type="Proteomes" id="UP000792457"/>
    </source>
</evidence>
<comment type="caution">
    <text evidence="4">The sequence shown here is derived from an EMBL/GenBank/DDBJ whole genome shotgun (WGS) entry which is preliminary data.</text>
</comment>
<dbReference type="PANTHER" id="PTHR23334">
    <property type="entry name" value="CCAAT/ENHANCER BINDING PROTEIN"/>
    <property type="match status" value="1"/>
</dbReference>
<feature type="region of interest" description="Disordered" evidence="2">
    <location>
        <begin position="286"/>
        <end position="363"/>
    </location>
</feature>
<dbReference type="PANTHER" id="PTHR23334:SF20">
    <property type="entry name" value="BASIC LEUCINE ZIPPER 24"/>
    <property type="match status" value="1"/>
</dbReference>
<dbReference type="GO" id="GO:0006351">
    <property type="term" value="P:DNA-templated transcription"/>
    <property type="evidence" value="ECO:0007669"/>
    <property type="project" value="InterPro"/>
</dbReference>
<feature type="compositionally biased region" description="Low complexity" evidence="2">
    <location>
        <begin position="170"/>
        <end position="186"/>
    </location>
</feature>
<dbReference type="Proteomes" id="UP000792457">
    <property type="component" value="Unassembled WGS sequence"/>
</dbReference>
<feature type="compositionally biased region" description="Low complexity" evidence="2">
    <location>
        <begin position="440"/>
        <end position="469"/>
    </location>
</feature>
<dbReference type="PROSITE" id="PS50217">
    <property type="entry name" value="BZIP"/>
    <property type="match status" value="1"/>
</dbReference>
<dbReference type="GO" id="GO:0005634">
    <property type="term" value="C:nucleus"/>
    <property type="evidence" value="ECO:0007669"/>
    <property type="project" value="UniProtKB-ARBA"/>
</dbReference>
<evidence type="ECO:0000256" key="2">
    <source>
        <dbReference type="SAM" id="MobiDB-lite"/>
    </source>
</evidence>
<dbReference type="SMART" id="SM00338">
    <property type="entry name" value="BRLZ"/>
    <property type="match status" value="1"/>
</dbReference>
<dbReference type="AlphaFoldDB" id="A0A8K0PD48"/>
<sequence length="599" mass="63044">MALFSVRKRIESGCFPRSVTSEGVGLNSCVRSSPYAHLTRSSEGGEAPNQSFGSPHATRARIVLKTAALTDYALRAPLELDAVNPTSVSSWTIDNSESASGAVYAGEWEEESIPGVEAGCSSPAPPACYFSAAMDSPQMYDTNAAEASAAVGGVSAGKKALGNGHHHQLSHQQHQQQLHLSHQQHQQQHHHLGHHPQQHHHLQPQHPQHTNGHHHHQPYGVVVPGGLKQKPSVLAAVYPDGLGGGGGELADLNTPEISLDLQNLIDDSQFGDGLFTDILNAPGKATAVHHHQLHPPAHHPQQHQHPLGLGSARSAQSSASPPTANAASPPPTPTSTPPSAAAASSASSSAASSPCSVASSPGGGNPVVVSSGFPQRNSASSALAYMPQPVHSGANYGGGPRRGGGADSPSVPIKEEPLDPQDFRASGYAPQHPPTPSPSSPSATAYTAASPGTFGGPTFTTLTPSTVPGAGDAHHAHGKPLTKGGLLGKRSSSSSSSSGGGGGGKRIDKSSDEYRRRRERNNIAVRKSREKAKMRSRETEEKVKLLVRENERLQKRIELLTEELNVLRSLFTNVGVLPEHLHRELNKHLESFQQQHQNL</sequence>
<dbReference type="EMBL" id="KZ312452">
    <property type="protein sequence ID" value="KAG8240408.1"/>
    <property type="molecule type" value="Genomic_DNA"/>
</dbReference>
<protein>
    <recommendedName>
        <fullName evidence="3">BZIP domain-containing protein</fullName>
    </recommendedName>
</protein>
<dbReference type="OrthoDB" id="10032067at2759"/>
<keyword evidence="5" id="KW-1185">Reference proteome</keyword>
<feature type="compositionally biased region" description="Low complexity" evidence="2">
    <location>
        <begin position="337"/>
        <end position="363"/>
    </location>
</feature>
<feature type="domain" description="BZIP" evidence="3">
    <location>
        <begin position="511"/>
        <end position="574"/>
    </location>
</feature>
<name>A0A8K0PD48_LADFU</name>
<keyword evidence="1" id="KW-0175">Coiled coil</keyword>
<evidence type="ECO:0000259" key="3">
    <source>
        <dbReference type="PROSITE" id="PS50217"/>
    </source>
</evidence>
<dbReference type="InterPro" id="IPR031106">
    <property type="entry name" value="C/EBP"/>
</dbReference>
<dbReference type="GO" id="GO:0000978">
    <property type="term" value="F:RNA polymerase II cis-regulatory region sequence-specific DNA binding"/>
    <property type="evidence" value="ECO:0007669"/>
    <property type="project" value="TreeGrafter"/>
</dbReference>
<dbReference type="GO" id="GO:0000981">
    <property type="term" value="F:DNA-binding transcription factor activity, RNA polymerase II-specific"/>
    <property type="evidence" value="ECO:0007669"/>
    <property type="project" value="TreeGrafter"/>
</dbReference>
<evidence type="ECO:0000313" key="4">
    <source>
        <dbReference type="EMBL" id="KAG8240408.1"/>
    </source>
</evidence>
<evidence type="ECO:0000256" key="1">
    <source>
        <dbReference type="SAM" id="Coils"/>
    </source>
</evidence>
<dbReference type="Gene3D" id="1.20.5.170">
    <property type="match status" value="1"/>
</dbReference>
<reference evidence="4" key="2">
    <citation type="submission" date="2017-10" db="EMBL/GenBank/DDBJ databases">
        <title>Ladona fulva Genome sequencing and assembly.</title>
        <authorList>
            <person name="Murali S."/>
            <person name="Richards S."/>
            <person name="Bandaranaike D."/>
            <person name="Bellair M."/>
            <person name="Blankenburg K."/>
            <person name="Chao H."/>
            <person name="Dinh H."/>
            <person name="Doddapaneni H."/>
            <person name="Dugan-Rocha S."/>
            <person name="Elkadiri S."/>
            <person name="Gnanaolivu R."/>
            <person name="Hernandez B."/>
            <person name="Skinner E."/>
            <person name="Javaid M."/>
            <person name="Lee S."/>
            <person name="Li M."/>
            <person name="Ming W."/>
            <person name="Munidasa M."/>
            <person name="Muniz J."/>
            <person name="Nguyen L."/>
            <person name="Hughes D."/>
            <person name="Osuji N."/>
            <person name="Pu L.-L."/>
            <person name="Puazo M."/>
            <person name="Qu C."/>
            <person name="Quiroz J."/>
            <person name="Raj R."/>
            <person name="Weissenberger G."/>
            <person name="Xin Y."/>
            <person name="Zou X."/>
            <person name="Han Y."/>
            <person name="Worley K."/>
            <person name="Muzny D."/>
            <person name="Gibbs R."/>
        </authorList>
    </citation>
    <scope>NUCLEOTIDE SEQUENCE</scope>
    <source>
        <strain evidence="4">Sampled in the wild</strain>
    </source>
</reference>
<dbReference type="InterPro" id="IPR004827">
    <property type="entry name" value="bZIP"/>
</dbReference>
<dbReference type="SUPFAM" id="SSF57959">
    <property type="entry name" value="Leucine zipper domain"/>
    <property type="match status" value="1"/>
</dbReference>
<feature type="coiled-coil region" evidence="1">
    <location>
        <begin position="529"/>
        <end position="570"/>
    </location>
</feature>
<organism evidence="4 5">
    <name type="scientific">Ladona fulva</name>
    <name type="common">Scarce chaser dragonfly</name>
    <name type="synonym">Libellula fulva</name>
    <dbReference type="NCBI Taxonomy" id="123851"/>
    <lineage>
        <taxon>Eukaryota</taxon>
        <taxon>Metazoa</taxon>
        <taxon>Ecdysozoa</taxon>
        <taxon>Arthropoda</taxon>
        <taxon>Hexapoda</taxon>
        <taxon>Insecta</taxon>
        <taxon>Pterygota</taxon>
        <taxon>Palaeoptera</taxon>
        <taxon>Odonata</taxon>
        <taxon>Epiprocta</taxon>
        <taxon>Anisoptera</taxon>
        <taxon>Libelluloidea</taxon>
        <taxon>Libellulidae</taxon>
        <taxon>Ladona</taxon>
    </lineage>
</organism>
<accession>A0A8K0PD48</accession>
<dbReference type="InterPro" id="IPR046347">
    <property type="entry name" value="bZIP_sf"/>
</dbReference>
<dbReference type="CDD" id="cd14693">
    <property type="entry name" value="bZIP_CEBP"/>
    <property type="match status" value="1"/>
</dbReference>
<feature type="compositionally biased region" description="Low complexity" evidence="2">
    <location>
        <begin position="479"/>
        <end position="497"/>
    </location>
</feature>
<feature type="compositionally biased region" description="Gly residues" evidence="2">
    <location>
        <begin position="395"/>
        <end position="406"/>
    </location>
</feature>